<feature type="transmembrane region" description="Helical" evidence="3">
    <location>
        <begin position="241"/>
        <end position="261"/>
    </location>
</feature>
<evidence type="ECO:0000256" key="1">
    <source>
        <dbReference type="ARBA" id="ARBA00004141"/>
    </source>
</evidence>
<feature type="non-terminal residue" evidence="4">
    <location>
        <position position="1"/>
    </location>
</feature>
<evidence type="ECO:0000313" key="4">
    <source>
        <dbReference type="EMBL" id="KAF2742052.1"/>
    </source>
</evidence>
<dbReference type="PANTHER" id="PTHR11360:SF130">
    <property type="entry name" value="MAJOR FACILITATOR SUPERFAMILY (MFS) PROFILE DOMAIN-CONTAINING PROTEIN-RELATED"/>
    <property type="match status" value="1"/>
</dbReference>
<dbReference type="InterPro" id="IPR050327">
    <property type="entry name" value="Proton-linked_MCT"/>
</dbReference>
<keyword evidence="3" id="KW-0812">Transmembrane</keyword>
<feature type="transmembrane region" description="Helical" evidence="3">
    <location>
        <begin position="273"/>
        <end position="293"/>
    </location>
</feature>
<dbReference type="GO" id="GO:0016020">
    <property type="term" value="C:membrane"/>
    <property type="evidence" value="ECO:0007669"/>
    <property type="project" value="UniProtKB-SubCell"/>
</dbReference>
<reference evidence="4" key="1">
    <citation type="journal article" date="2020" name="Stud. Mycol.">
        <title>101 Dothideomycetes genomes: a test case for predicting lifestyles and emergence of pathogens.</title>
        <authorList>
            <person name="Haridas S."/>
            <person name="Albert R."/>
            <person name="Binder M."/>
            <person name="Bloem J."/>
            <person name="Labutti K."/>
            <person name="Salamov A."/>
            <person name="Andreopoulos B."/>
            <person name="Baker S."/>
            <person name="Barry K."/>
            <person name="Bills G."/>
            <person name="Bluhm B."/>
            <person name="Cannon C."/>
            <person name="Castanera R."/>
            <person name="Culley D."/>
            <person name="Daum C."/>
            <person name="Ezra D."/>
            <person name="Gonzalez J."/>
            <person name="Henrissat B."/>
            <person name="Kuo A."/>
            <person name="Liang C."/>
            <person name="Lipzen A."/>
            <person name="Lutzoni F."/>
            <person name="Magnuson J."/>
            <person name="Mondo S."/>
            <person name="Nolan M."/>
            <person name="Ohm R."/>
            <person name="Pangilinan J."/>
            <person name="Park H.-J."/>
            <person name="Ramirez L."/>
            <person name="Alfaro M."/>
            <person name="Sun H."/>
            <person name="Tritt A."/>
            <person name="Yoshinaga Y."/>
            <person name="Zwiers L.-H."/>
            <person name="Turgeon B."/>
            <person name="Goodwin S."/>
            <person name="Spatafora J."/>
            <person name="Crous P."/>
            <person name="Grigoriev I."/>
        </authorList>
    </citation>
    <scope>NUCLEOTIDE SEQUENCE</scope>
    <source>
        <strain evidence="4">CBS 119925</strain>
    </source>
</reference>
<accession>A0A6A6UUU5</accession>
<feature type="transmembrane region" description="Helical" evidence="3">
    <location>
        <begin position="183"/>
        <end position="203"/>
    </location>
</feature>
<keyword evidence="3" id="KW-0472">Membrane</keyword>
<feature type="transmembrane region" description="Helical" evidence="3">
    <location>
        <begin position="124"/>
        <end position="144"/>
    </location>
</feature>
<evidence type="ECO:0000313" key="5">
    <source>
        <dbReference type="Proteomes" id="UP000799440"/>
    </source>
</evidence>
<sequence length="395" mass="42179">LTQILSHRSNAPIGDPGPPPDGGLKAWTQAIMGHLVIFNTWGMISAFSVFQAYYTTELGLEPSAVSWIGSMQMFGHFFLGMLSGRALDGGLFYWVVWPGVLLVSLSMFMTSLCHEYWQFFLAQGIMYGLGSGLQFAPATGLVYTYFSSNKVVAIAIMAAGSGTGGLVYPTILRQLLPKLGFAWTTRICAFLMLAVGSVYCSLLKPPPYTLYVVGIFLACLGQFFSFFYIGSYALDVVGVSYSTSVNILMLMNGVGVLGRIVPGFIADQYFGGMNVMIPFVFASAIVLYCWTAVKSTVGLYIFAAVYGFASAGFQGLFPSNLGSLTKDLSKVGTRSGMGFSFAGVAVLVGPPVAGALVQNRGYVAAQVWAASMIALGGVVLVLARLKLTGLVVRVR</sequence>
<dbReference type="AlphaFoldDB" id="A0A6A6UUU5"/>
<feature type="transmembrane region" description="Helical" evidence="3">
    <location>
        <begin position="338"/>
        <end position="357"/>
    </location>
</feature>
<dbReference type="Proteomes" id="UP000799440">
    <property type="component" value="Unassembled WGS sequence"/>
</dbReference>
<dbReference type="InterPro" id="IPR011701">
    <property type="entry name" value="MFS"/>
</dbReference>
<dbReference type="Gene3D" id="1.20.1250.20">
    <property type="entry name" value="MFS general substrate transporter like domains"/>
    <property type="match status" value="2"/>
</dbReference>
<evidence type="ECO:0000256" key="2">
    <source>
        <dbReference type="ARBA" id="ARBA00006727"/>
    </source>
</evidence>
<comment type="subcellular location">
    <subcellularLocation>
        <location evidence="1">Membrane</location>
        <topology evidence="1">Multi-pass membrane protein</topology>
    </subcellularLocation>
</comment>
<comment type="similarity">
    <text evidence="2">Belongs to the major facilitator superfamily. Monocarboxylate porter (TC 2.A.1.13) family.</text>
</comment>
<protein>
    <submittedName>
        <fullName evidence="4">MFS general substrate transporter</fullName>
    </submittedName>
</protein>
<feature type="transmembrane region" description="Helical" evidence="3">
    <location>
        <begin position="363"/>
        <end position="385"/>
    </location>
</feature>
<feature type="transmembrane region" description="Helical" evidence="3">
    <location>
        <begin position="35"/>
        <end position="54"/>
    </location>
</feature>
<keyword evidence="5" id="KW-1185">Reference proteome</keyword>
<name>A0A6A6UUU5_9PLEO</name>
<dbReference type="PANTHER" id="PTHR11360">
    <property type="entry name" value="MONOCARBOXYLATE TRANSPORTER"/>
    <property type="match status" value="1"/>
</dbReference>
<feature type="non-terminal residue" evidence="4">
    <location>
        <position position="395"/>
    </location>
</feature>
<feature type="transmembrane region" description="Helical" evidence="3">
    <location>
        <begin position="91"/>
        <end position="112"/>
    </location>
</feature>
<feature type="transmembrane region" description="Helical" evidence="3">
    <location>
        <begin position="299"/>
        <end position="317"/>
    </location>
</feature>
<dbReference type="EMBL" id="MU006616">
    <property type="protein sequence ID" value="KAF2742052.1"/>
    <property type="molecule type" value="Genomic_DNA"/>
</dbReference>
<dbReference type="OrthoDB" id="6499973at2759"/>
<dbReference type="Pfam" id="PF07690">
    <property type="entry name" value="MFS_1"/>
    <property type="match status" value="1"/>
</dbReference>
<feature type="transmembrane region" description="Helical" evidence="3">
    <location>
        <begin position="66"/>
        <end position="84"/>
    </location>
</feature>
<feature type="transmembrane region" description="Helical" evidence="3">
    <location>
        <begin position="210"/>
        <end position="229"/>
    </location>
</feature>
<dbReference type="InterPro" id="IPR036259">
    <property type="entry name" value="MFS_trans_sf"/>
</dbReference>
<organism evidence="4 5">
    <name type="scientific">Sporormia fimetaria CBS 119925</name>
    <dbReference type="NCBI Taxonomy" id="1340428"/>
    <lineage>
        <taxon>Eukaryota</taxon>
        <taxon>Fungi</taxon>
        <taxon>Dikarya</taxon>
        <taxon>Ascomycota</taxon>
        <taxon>Pezizomycotina</taxon>
        <taxon>Dothideomycetes</taxon>
        <taxon>Pleosporomycetidae</taxon>
        <taxon>Pleosporales</taxon>
        <taxon>Sporormiaceae</taxon>
        <taxon>Sporormia</taxon>
    </lineage>
</organism>
<evidence type="ECO:0000256" key="3">
    <source>
        <dbReference type="SAM" id="Phobius"/>
    </source>
</evidence>
<gene>
    <name evidence="4" type="ORF">M011DRAFT_375273</name>
</gene>
<dbReference type="SUPFAM" id="SSF103473">
    <property type="entry name" value="MFS general substrate transporter"/>
    <property type="match status" value="1"/>
</dbReference>
<proteinExistence type="inferred from homology"/>
<dbReference type="GO" id="GO:0022857">
    <property type="term" value="F:transmembrane transporter activity"/>
    <property type="evidence" value="ECO:0007669"/>
    <property type="project" value="InterPro"/>
</dbReference>
<feature type="transmembrane region" description="Helical" evidence="3">
    <location>
        <begin position="151"/>
        <end position="171"/>
    </location>
</feature>
<keyword evidence="3" id="KW-1133">Transmembrane helix</keyword>